<gene>
    <name evidence="1" type="ORF">ABEB36_000216</name>
</gene>
<accession>A0ABD1FAJ2</accession>
<dbReference type="AlphaFoldDB" id="A0ABD1FAJ2"/>
<organism evidence="1 2">
    <name type="scientific">Hypothenemus hampei</name>
    <name type="common">Coffee berry borer</name>
    <dbReference type="NCBI Taxonomy" id="57062"/>
    <lineage>
        <taxon>Eukaryota</taxon>
        <taxon>Metazoa</taxon>
        <taxon>Ecdysozoa</taxon>
        <taxon>Arthropoda</taxon>
        <taxon>Hexapoda</taxon>
        <taxon>Insecta</taxon>
        <taxon>Pterygota</taxon>
        <taxon>Neoptera</taxon>
        <taxon>Endopterygota</taxon>
        <taxon>Coleoptera</taxon>
        <taxon>Polyphaga</taxon>
        <taxon>Cucujiformia</taxon>
        <taxon>Curculionidae</taxon>
        <taxon>Scolytinae</taxon>
        <taxon>Hypothenemus</taxon>
    </lineage>
</organism>
<proteinExistence type="predicted"/>
<comment type="caution">
    <text evidence="1">The sequence shown here is derived from an EMBL/GenBank/DDBJ whole genome shotgun (WGS) entry which is preliminary data.</text>
</comment>
<dbReference type="EMBL" id="JBDJPC010000001">
    <property type="protein sequence ID" value="KAL1516297.1"/>
    <property type="molecule type" value="Genomic_DNA"/>
</dbReference>
<evidence type="ECO:0000313" key="2">
    <source>
        <dbReference type="Proteomes" id="UP001566132"/>
    </source>
</evidence>
<dbReference type="Proteomes" id="UP001566132">
    <property type="component" value="Unassembled WGS sequence"/>
</dbReference>
<keyword evidence="2" id="KW-1185">Reference proteome</keyword>
<sequence length="126" mass="14594">MNTDNNNNNKVKRTSLSIEDRCKILERTKVGESATQLPLEYKVTRQAISKIKNSESVILRAKHVLSNCEGNLKKKPVMAGLEDLKKDTESKKKQFTVRNYRPIWREVKALKLQLRYEQSKAKYSLA</sequence>
<reference evidence="1 2" key="1">
    <citation type="submission" date="2024-05" db="EMBL/GenBank/DDBJ databases">
        <title>Genetic variation in Jamaican populations of the coffee berry borer (Hypothenemus hampei).</title>
        <authorList>
            <person name="Errbii M."/>
            <person name="Myrie A."/>
        </authorList>
    </citation>
    <scope>NUCLEOTIDE SEQUENCE [LARGE SCALE GENOMIC DNA]</scope>
    <source>
        <strain evidence="1">JA-Hopewell-2020-01-JO</strain>
        <tissue evidence="1">Whole body</tissue>
    </source>
</reference>
<name>A0ABD1FAJ2_HYPHA</name>
<evidence type="ECO:0008006" key="3">
    <source>
        <dbReference type="Google" id="ProtNLM"/>
    </source>
</evidence>
<evidence type="ECO:0000313" key="1">
    <source>
        <dbReference type="EMBL" id="KAL1516297.1"/>
    </source>
</evidence>
<protein>
    <recommendedName>
        <fullName evidence="3">HTH psq-type domain-containing protein</fullName>
    </recommendedName>
</protein>